<accession>A0A1I7TWQ1</accession>
<protein>
    <submittedName>
        <fullName evidence="3">HTH psq-type domain-containing protein</fullName>
    </submittedName>
</protein>
<evidence type="ECO:0000256" key="1">
    <source>
        <dbReference type="SAM" id="MobiDB-lite"/>
    </source>
</evidence>
<evidence type="ECO:0000313" key="3">
    <source>
        <dbReference type="WBParaSite" id="Csp11.Scaffold629.g12544.t1"/>
    </source>
</evidence>
<sequence length="68" mass="7493">MPTWMPPTNHTNVPIHRSTNGHQPAKAQQSAPGGLAYRTNVVAQYGTKYKQQPRKTSLARLIQAAVLL</sequence>
<keyword evidence="2" id="KW-1185">Reference proteome</keyword>
<name>A0A1I7TWQ1_9PELO</name>
<dbReference type="AlphaFoldDB" id="A0A1I7TWQ1"/>
<reference evidence="3" key="1">
    <citation type="submission" date="2016-11" db="UniProtKB">
        <authorList>
            <consortium name="WormBaseParasite"/>
        </authorList>
    </citation>
    <scope>IDENTIFICATION</scope>
</reference>
<dbReference type="WBParaSite" id="Csp11.Scaffold629.g12544.t1">
    <property type="protein sequence ID" value="Csp11.Scaffold629.g12544.t1"/>
    <property type="gene ID" value="Csp11.Scaffold629.g12544"/>
</dbReference>
<proteinExistence type="predicted"/>
<dbReference type="Proteomes" id="UP000095282">
    <property type="component" value="Unplaced"/>
</dbReference>
<organism evidence="2 3">
    <name type="scientific">Caenorhabditis tropicalis</name>
    <dbReference type="NCBI Taxonomy" id="1561998"/>
    <lineage>
        <taxon>Eukaryota</taxon>
        <taxon>Metazoa</taxon>
        <taxon>Ecdysozoa</taxon>
        <taxon>Nematoda</taxon>
        <taxon>Chromadorea</taxon>
        <taxon>Rhabditida</taxon>
        <taxon>Rhabditina</taxon>
        <taxon>Rhabditomorpha</taxon>
        <taxon>Rhabditoidea</taxon>
        <taxon>Rhabditidae</taxon>
        <taxon>Peloderinae</taxon>
        <taxon>Caenorhabditis</taxon>
    </lineage>
</organism>
<evidence type="ECO:0000313" key="2">
    <source>
        <dbReference type="Proteomes" id="UP000095282"/>
    </source>
</evidence>
<feature type="region of interest" description="Disordered" evidence="1">
    <location>
        <begin position="1"/>
        <end position="34"/>
    </location>
</feature>
<feature type="compositionally biased region" description="Polar residues" evidence="1">
    <location>
        <begin position="1"/>
        <end position="31"/>
    </location>
</feature>